<sequence length="804" mass="93018">MLRIKALHIHMFRIYQDKKFIFATENAEIAPLVLIFGGNGKGKTSIIDAIEWCLTGNVQHLNKPYKMRIKGDALKAHSFGLLRNKNCKKREETWVELTFEEDGMESTLRRSTTNYELDPEKTSLFITQAGETLTAEIAQQWFTKWFDSGDRPFTDFFYKYFICDLQKAEDFRCKSRKDMTEEFEDFTLEHSEAKQVLANLEQLQIQLENQVTALQSEKTPDDRLTQLEQEQQSLKEAAQIPVYAQRASYPGERLDVDQLSLEEQETQLKDLIAGGYHAATNWLNELMLLRRRLTVKEQFEEQKVDIQQAIRDKLYDPNTLRTLEEQRRKISEQLQGLTYQTLEQAGKFASELRYAELTPAEWQTRWGEYFRLNDAWRKTESTFEDSKKGDELLTAFSRLVGVRAQIDDYRKENRKCPLCGAEEPFASKPAEQLALEAESYVKAHDAKKLTMEKQVKEEKQLWKTCQVRLGKDLKDVLKAAEEILNKELETDKRIVETTALFFTQIAALGLNPEQFADLVTLEIYNGFAEIDSDLIRKQEQNIYSLLTFLGYSDCEQITTAPEVVREAIRPLGKEVPSMFVFEELEVREKIISLRLRKGNRHLTDLTRKLGEKRKQNDMLDEQIKEKAELESLVKERANVLRGKLNQMKNDEVKGVAPYLFSIFSKLVKHSTLEGFQLQGNDAKASDTKLTFSDENKNPILNIISDGQLGAFMLSYLLGNAFRRKEAGSFHCYFVDDITNSMDDINLVSFIDLIKYQLAESRKGNGENAAIQQFFFSTCDGNLKRMFQYKMDGFEIPVSLIDLDM</sequence>
<evidence type="ECO:0000256" key="3">
    <source>
        <dbReference type="ARBA" id="ARBA00013368"/>
    </source>
</evidence>
<comment type="similarity">
    <text evidence="1">Belongs to the SMC family. SbcC subfamily.</text>
</comment>
<feature type="coiled-coil region" evidence="4">
    <location>
        <begin position="602"/>
        <end position="632"/>
    </location>
</feature>
<dbReference type="OrthoDB" id="9795626at2"/>
<evidence type="ECO:0000259" key="5">
    <source>
        <dbReference type="Pfam" id="PF13476"/>
    </source>
</evidence>
<dbReference type="PANTHER" id="PTHR32114:SF2">
    <property type="entry name" value="ABC TRANSPORTER ABCH.3"/>
    <property type="match status" value="1"/>
</dbReference>
<dbReference type="KEGG" id="dmi:Desmer_3418"/>
<dbReference type="EMBL" id="CP003629">
    <property type="protein sequence ID" value="AFQ45272.1"/>
    <property type="molecule type" value="Genomic_DNA"/>
</dbReference>
<organism evidence="6 7">
    <name type="scientific">Desulfosporosinus meridiei (strain ATCC BAA-275 / DSM 13257 / KCTC 12902 / NCIMB 13706 / S10)</name>
    <dbReference type="NCBI Taxonomy" id="768704"/>
    <lineage>
        <taxon>Bacteria</taxon>
        <taxon>Bacillati</taxon>
        <taxon>Bacillota</taxon>
        <taxon>Clostridia</taxon>
        <taxon>Eubacteriales</taxon>
        <taxon>Desulfitobacteriaceae</taxon>
        <taxon>Desulfosporosinus</taxon>
    </lineage>
</organism>
<comment type="subunit">
    <text evidence="2">Heterodimer of SbcC and SbcD.</text>
</comment>
<dbReference type="InterPro" id="IPR027417">
    <property type="entry name" value="P-loop_NTPase"/>
</dbReference>
<dbReference type="InterPro" id="IPR038729">
    <property type="entry name" value="Rad50/SbcC_AAA"/>
</dbReference>
<gene>
    <name evidence="6" type="ordered locus">Desmer_3418</name>
</gene>
<dbReference type="Proteomes" id="UP000005262">
    <property type="component" value="Chromosome"/>
</dbReference>
<dbReference type="GO" id="GO:0016887">
    <property type="term" value="F:ATP hydrolysis activity"/>
    <property type="evidence" value="ECO:0007669"/>
    <property type="project" value="InterPro"/>
</dbReference>
<name>J7ITT8_DESMD</name>
<accession>J7ITT8</accession>
<dbReference type="Gene3D" id="3.40.50.300">
    <property type="entry name" value="P-loop containing nucleotide triphosphate hydrolases"/>
    <property type="match status" value="2"/>
</dbReference>
<dbReference type="GO" id="GO:0006302">
    <property type="term" value="P:double-strand break repair"/>
    <property type="evidence" value="ECO:0007669"/>
    <property type="project" value="InterPro"/>
</dbReference>
<evidence type="ECO:0000313" key="7">
    <source>
        <dbReference type="Proteomes" id="UP000005262"/>
    </source>
</evidence>
<reference evidence="7" key="2">
    <citation type="submission" date="2012-08" db="EMBL/GenBank/DDBJ databases">
        <title>Finished genome of Desulfosporosinus meridiei DSM 13257.</title>
        <authorList>
            <person name="Huntemann M."/>
            <person name="Wei C.-L."/>
            <person name="Han J."/>
            <person name="Detter J.C."/>
            <person name="Han C."/>
            <person name="Davenport K."/>
            <person name="Daligault H."/>
            <person name="Erkkila T."/>
            <person name="Gu W."/>
            <person name="Munk A.C.C."/>
            <person name="Teshima H."/>
            <person name="Xu Y."/>
            <person name="Chain P."/>
            <person name="Tapia R."/>
            <person name="Chen A."/>
            <person name="Krypides N."/>
            <person name="Mavromatis K."/>
            <person name="Markowitz V."/>
            <person name="Szeto E."/>
            <person name="Ivanova N."/>
            <person name="Mikhailova N."/>
            <person name="Ovchinnikova G."/>
            <person name="Pagani I."/>
            <person name="Pati A."/>
            <person name="Goodwin L."/>
            <person name="Peters L."/>
            <person name="Pitluck S."/>
            <person name="Woyke T."/>
            <person name="Pester M."/>
            <person name="Spring S."/>
            <person name="Ollivier B."/>
            <person name="Rattei T."/>
            <person name="Klenk H.-P."/>
            <person name="Wagner M."/>
            <person name="Loy A."/>
        </authorList>
    </citation>
    <scope>NUCLEOTIDE SEQUENCE [LARGE SCALE GENOMIC DNA]</scope>
    <source>
        <strain evidence="7">ATCC BAA-275 / DSM 13257 / NCIMB 13706 / S10</strain>
    </source>
</reference>
<keyword evidence="4" id="KW-0175">Coiled coil</keyword>
<evidence type="ECO:0000313" key="6">
    <source>
        <dbReference type="EMBL" id="AFQ45272.1"/>
    </source>
</evidence>
<proteinExistence type="inferred from homology"/>
<dbReference type="SUPFAM" id="SSF52540">
    <property type="entry name" value="P-loop containing nucleoside triphosphate hydrolases"/>
    <property type="match status" value="1"/>
</dbReference>
<dbReference type="STRING" id="768704.Desmer_3418"/>
<dbReference type="Pfam" id="PF13476">
    <property type="entry name" value="AAA_23"/>
    <property type="match status" value="1"/>
</dbReference>
<feature type="domain" description="Rad50/SbcC-type AAA" evidence="5">
    <location>
        <begin position="7"/>
        <end position="236"/>
    </location>
</feature>
<dbReference type="RefSeq" id="WP_014904181.1">
    <property type="nucleotide sequence ID" value="NC_018515.1"/>
</dbReference>
<protein>
    <recommendedName>
        <fullName evidence="3">Nuclease SbcCD subunit C</fullName>
    </recommendedName>
</protein>
<dbReference type="AlphaFoldDB" id="J7ITT8"/>
<evidence type="ECO:0000256" key="1">
    <source>
        <dbReference type="ARBA" id="ARBA00006930"/>
    </source>
</evidence>
<evidence type="ECO:0000256" key="4">
    <source>
        <dbReference type="SAM" id="Coils"/>
    </source>
</evidence>
<dbReference type="PANTHER" id="PTHR32114">
    <property type="entry name" value="ABC TRANSPORTER ABCH.3"/>
    <property type="match status" value="1"/>
</dbReference>
<feature type="coiled-coil region" evidence="4">
    <location>
        <begin position="183"/>
        <end position="217"/>
    </location>
</feature>
<keyword evidence="7" id="KW-1185">Reference proteome</keyword>
<dbReference type="HOGENOM" id="CLU_327568_0_0_9"/>
<dbReference type="eggNOG" id="ENOG5034BXU">
    <property type="taxonomic scope" value="Bacteria"/>
</dbReference>
<evidence type="ECO:0000256" key="2">
    <source>
        <dbReference type="ARBA" id="ARBA00011322"/>
    </source>
</evidence>
<reference evidence="6 7" key="1">
    <citation type="journal article" date="2012" name="J. Bacteriol.">
        <title>Complete genome sequences of Desulfosporosinus orientis DSM765T, Desulfosporosinus youngiae DSM17734T, Desulfosporosinus meridiei DSM13257T, and Desulfosporosinus acidiphilus DSM22704T.</title>
        <authorList>
            <person name="Pester M."/>
            <person name="Brambilla E."/>
            <person name="Alazard D."/>
            <person name="Rattei T."/>
            <person name="Weinmaier T."/>
            <person name="Han J."/>
            <person name="Lucas S."/>
            <person name="Lapidus A."/>
            <person name="Cheng J.F."/>
            <person name="Goodwin L."/>
            <person name="Pitluck S."/>
            <person name="Peters L."/>
            <person name="Ovchinnikova G."/>
            <person name="Teshima H."/>
            <person name="Detter J.C."/>
            <person name="Han C.S."/>
            <person name="Tapia R."/>
            <person name="Land M.L."/>
            <person name="Hauser L."/>
            <person name="Kyrpides N.C."/>
            <person name="Ivanova N.N."/>
            <person name="Pagani I."/>
            <person name="Huntmann M."/>
            <person name="Wei C.L."/>
            <person name="Davenport K.W."/>
            <person name="Daligault H."/>
            <person name="Chain P.S."/>
            <person name="Chen A."/>
            <person name="Mavromatis K."/>
            <person name="Markowitz V."/>
            <person name="Szeto E."/>
            <person name="Mikhailova N."/>
            <person name="Pati A."/>
            <person name="Wagner M."/>
            <person name="Woyke T."/>
            <person name="Ollivier B."/>
            <person name="Klenk H.P."/>
            <person name="Spring S."/>
            <person name="Loy A."/>
        </authorList>
    </citation>
    <scope>NUCLEOTIDE SEQUENCE [LARGE SCALE GENOMIC DNA]</scope>
    <source>
        <strain evidence="7">ATCC BAA-275 / DSM 13257 / NCIMB 13706 / S10</strain>
    </source>
</reference>